<proteinExistence type="predicted"/>
<sequence length="61" mass="6630">MRFTNLILSAVALLSANAVAVPTPNEQIGERTPGVEAEPIEARKVYTSWYRATNIIGEADN</sequence>
<dbReference type="AlphaFoldDB" id="A0A423VMS3"/>
<name>A0A423VMS3_CYTCH</name>
<evidence type="ECO:0000313" key="2">
    <source>
        <dbReference type="EMBL" id="ROV92299.1"/>
    </source>
</evidence>
<gene>
    <name evidence="2" type="ORF">VSDG_07251</name>
</gene>
<dbReference type="Proteomes" id="UP000284375">
    <property type="component" value="Unassembled WGS sequence"/>
</dbReference>
<feature type="signal peptide" evidence="1">
    <location>
        <begin position="1"/>
        <end position="20"/>
    </location>
</feature>
<reference evidence="2 3" key="1">
    <citation type="submission" date="2015-09" db="EMBL/GenBank/DDBJ databases">
        <title>Host preference determinants of Valsa canker pathogens revealed by comparative genomics.</title>
        <authorList>
            <person name="Yin Z."/>
            <person name="Huang L."/>
        </authorList>
    </citation>
    <scope>NUCLEOTIDE SEQUENCE [LARGE SCALE GENOMIC DNA]</scope>
    <source>
        <strain evidence="2 3">YSFL</strain>
    </source>
</reference>
<organism evidence="2 3">
    <name type="scientific">Cytospora chrysosperma</name>
    <name type="common">Cytospora canker fungus</name>
    <name type="synonym">Sphaeria chrysosperma</name>
    <dbReference type="NCBI Taxonomy" id="252740"/>
    <lineage>
        <taxon>Eukaryota</taxon>
        <taxon>Fungi</taxon>
        <taxon>Dikarya</taxon>
        <taxon>Ascomycota</taxon>
        <taxon>Pezizomycotina</taxon>
        <taxon>Sordariomycetes</taxon>
        <taxon>Sordariomycetidae</taxon>
        <taxon>Diaporthales</taxon>
        <taxon>Cytosporaceae</taxon>
        <taxon>Cytospora</taxon>
    </lineage>
</organism>
<accession>A0A423VMS3</accession>
<protein>
    <submittedName>
        <fullName evidence="2">Uncharacterized protein</fullName>
    </submittedName>
</protein>
<dbReference type="EMBL" id="LJZO01000038">
    <property type="protein sequence ID" value="ROV92299.1"/>
    <property type="molecule type" value="Genomic_DNA"/>
</dbReference>
<evidence type="ECO:0000256" key="1">
    <source>
        <dbReference type="SAM" id="SignalP"/>
    </source>
</evidence>
<feature type="chain" id="PRO_5019367858" evidence="1">
    <location>
        <begin position="21"/>
        <end position="61"/>
    </location>
</feature>
<keyword evidence="3" id="KW-1185">Reference proteome</keyword>
<comment type="caution">
    <text evidence="2">The sequence shown here is derived from an EMBL/GenBank/DDBJ whole genome shotgun (WGS) entry which is preliminary data.</text>
</comment>
<keyword evidence="1" id="KW-0732">Signal</keyword>
<evidence type="ECO:0000313" key="3">
    <source>
        <dbReference type="Proteomes" id="UP000284375"/>
    </source>
</evidence>
<dbReference type="OrthoDB" id="3762068at2759"/>